<evidence type="ECO:0000313" key="3">
    <source>
        <dbReference type="WBParaSite" id="maker-uti_cns_0002759-snap-gene-0.2-mRNA-1"/>
    </source>
</evidence>
<sequence>MDTDDNESSVRSQNTESGNSSSESKNKAVQNLDAKMGELQMTDDSAKQSTSDNVAQPSAVREFQTNRNSSAEIDCVDHSTRFVMKEFPNQSLVEVKLRFFIHYDSFKFKPERDSILLVLKDPKLGNGSAVHSPFVVRQDCVKPFEPENENINESFGKISQICASFDLPKQLLLNGVAYKYSVKSNLNEPTWQDELIKIRLMDCNQQDQQIMVFDGLIRGPDQPVSSGTRSAHNPETQFRFVASSMLLELRDKKVPPETVVNQIEAMLERTRTLMDPHDYKIKELPPKMLKLILEKIADTPDAYGFSTAEDKSWEQWLANISLFILGANRRLFPFIKHGASFQLKQASAKALLTSILPPVEVLKQFRDAIDVIVFNGSDFYPELLFLVPAIHLLAWNVSPLTEDVVFATYGWKHDNSEPVWWGTCYKLRQFDDNLRKVKIDFKWLDLLIEKYGAVDPLLCRFCATVVREDNLPQLFELKHMPGEVKLATAVYFVRTSPSGLQRFHAQLMNLLEASPVSELAPASLSICQFVGLDLAHAVQQKTLYSHGRSEMTLMLQFRSVDFALRCLLETKRRKQIDASLVDFFSNEQEAQATYRFKELADRLVTHYRLEKTVQSLLATIQQMAWKKLRSLVDPKSSYSKRVCEVISSMIVTMHTKFQKAPDATLRNVQVFLGDLLNEENQAYLVSEFQCFQCDESPQLWDDYLRKLLFARKISSYSNAAAAIIHVLEAFQMTDELAMLRKVLQMGERSMDTPLQSIQTADLDQFDYLDEFSKEEYFVPMMSAIHRSHEFCVWVRGNVQKQDLKTFFDLAMIYLGDSDVKDLQSKLMLIAGQSYENRELLERFTELAPLFCTADATDKVGRVLLHLLGYLSPNCSVEDINKTVDDVVVQRAQSSRKQAQSDDTHSIITEHLRDEGFSEDIIKQTARILFRNTDLDDLPTVEELQEQATDLAYKVERNTVTQADKQPRKEWKTADQELIAAE</sequence>
<reference evidence="3" key="1">
    <citation type="submission" date="2016-11" db="UniProtKB">
        <authorList>
            <consortium name="WormBaseParasite"/>
        </authorList>
    </citation>
    <scope>IDENTIFICATION</scope>
</reference>
<dbReference type="Proteomes" id="UP000095280">
    <property type="component" value="Unplaced"/>
</dbReference>
<dbReference type="AlphaFoldDB" id="A0A1I8GQR6"/>
<keyword evidence="2" id="KW-1185">Reference proteome</keyword>
<feature type="region of interest" description="Disordered" evidence="1">
    <location>
        <begin position="1"/>
        <end position="66"/>
    </location>
</feature>
<dbReference type="WBParaSite" id="maker-uti_cns_0002759-snap-gene-0.2-mRNA-1">
    <property type="protein sequence ID" value="maker-uti_cns_0002759-snap-gene-0.2-mRNA-1"/>
    <property type="gene ID" value="maker-uti_cns_0002759-snap-gene-0.2"/>
</dbReference>
<feature type="compositionally biased region" description="Polar residues" evidence="1">
    <location>
        <begin position="47"/>
        <end position="56"/>
    </location>
</feature>
<organism evidence="2 3">
    <name type="scientific">Macrostomum lignano</name>
    <dbReference type="NCBI Taxonomy" id="282301"/>
    <lineage>
        <taxon>Eukaryota</taxon>
        <taxon>Metazoa</taxon>
        <taxon>Spiralia</taxon>
        <taxon>Lophotrochozoa</taxon>
        <taxon>Platyhelminthes</taxon>
        <taxon>Rhabditophora</taxon>
        <taxon>Macrostomorpha</taxon>
        <taxon>Macrostomida</taxon>
        <taxon>Macrostomidae</taxon>
        <taxon>Macrostomum</taxon>
    </lineage>
</organism>
<name>A0A1I8GQR6_9PLAT</name>
<feature type="compositionally biased region" description="Basic and acidic residues" evidence="1">
    <location>
        <begin position="964"/>
        <end position="974"/>
    </location>
</feature>
<evidence type="ECO:0000313" key="2">
    <source>
        <dbReference type="Proteomes" id="UP000095280"/>
    </source>
</evidence>
<accession>A0A1I8GQR6</accession>
<protein>
    <submittedName>
        <fullName evidence="3">BTB domain-containing protein</fullName>
    </submittedName>
</protein>
<feature type="region of interest" description="Disordered" evidence="1">
    <location>
        <begin position="961"/>
        <end position="981"/>
    </location>
</feature>
<evidence type="ECO:0000256" key="1">
    <source>
        <dbReference type="SAM" id="MobiDB-lite"/>
    </source>
</evidence>
<proteinExistence type="predicted"/>